<dbReference type="PANTHER" id="PTHR18964:SF165">
    <property type="entry name" value="BETA-GLUCOSIDE KINASE"/>
    <property type="match status" value="1"/>
</dbReference>
<dbReference type="EMBL" id="LGRV01000003">
    <property type="protein sequence ID" value="KOS69107.1"/>
    <property type="molecule type" value="Genomic_DNA"/>
</dbReference>
<dbReference type="SUPFAM" id="SSF53067">
    <property type="entry name" value="Actin-like ATPase domain"/>
    <property type="match status" value="1"/>
</dbReference>
<organism evidence="2 3">
    <name type="scientific">Lysinibacillus contaminans</name>
    <dbReference type="NCBI Taxonomy" id="1293441"/>
    <lineage>
        <taxon>Bacteria</taxon>
        <taxon>Bacillati</taxon>
        <taxon>Bacillota</taxon>
        <taxon>Bacilli</taxon>
        <taxon>Bacillales</taxon>
        <taxon>Bacillaceae</taxon>
        <taxon>Lysinibacillus</taxon>
    </lineage>
</organism>
<proteinExistence type="inferred from homology"/>
<dbReference type="InterPro" id="IPR000600">
    <property type="entry name" value="ROK"/>
</dbReference>
<comment type="similarity">
    <text evidence="1">Belongs to the ROK (NagC/XylR) family.</text>
</comment>
<keyword evidence="3" id="KW-1185">Reference proteome</keyword>
<evidence type="ECO:0000313" key="3">
    <source>
        <dbReference type="Proteomes" id="UP000050668"/>
    </source>
</evidence>
<dbReference type="PANTHER" id="PTHR18964">
    <property type="entry name" value="ROK (REPRESSOR, ORF, KINASE) FAMILY"/>
    <property type="match status" value="1"/>
</dbReference>
<name>A0ABR5K2D8_9BACI</name>
<sequence>MKILAADIGGTSIKVGISDKDGKIEVFKEFDTESKKGGKYLVEKLINIISEFQNFDAIGISTAGQVNSIEGSIIYANENIPNYTGTKLKEILENQFKVPVKVENDVNAAALGERYFGSAKKFDDFLCLTFGTGIGGAIVIDSKVYKGHNGLAAEFGHIITHPFGNKCNCGKAGCYETYASTTALIKRAKEIHPDFINGRVIFERLDQGDKSLAMVLHEWVEEVALGLTSLIHIFNPPAIIIGGGIMEQESVVNMISSKVLELTMESFSDVKILKASLGNKAGVLGAVSLHLR</sequence>
<gene>
    <name evidence="2" type="ORF">AEA09_11495</name>
</gene>
<protein>
    <submittedName>
        <fullName evidence="2">ROK family transcriptional regulator</fullName>
    </submittedName>
</protein>
<dbReference type="CDD" id="cd24068">
    <property type="entry name" value="ASKHA_NBD_ROK_FnNanK-like"/>
    <property type="match status" value="1"/>
</dbReference>
<dbReference type="Proteomes" id="UP000050668">
    <property type="component" value="Unassembled WGS sequence"/>
</dbReference>
<dbReference type="InterPro" id="IPR043129">
    <property type="entry name" value="ATPase_NBD"/>
</dbReference>
<dbReference type="Gene3D" id="3.30.420.40">
    <property type="match status" value="2"/>
</dbReference>
<evidence type="ECO:0000256" key="1">
    <source>
        <dbReference type="ARBA" id="ARBA00006479"/>
    </source>
</evidence>
<reference evidence="3" key="1">
    <citation type="submission" date="2015-07" db="EMBL/GenBank/DDBJ databases">
        <title>Fjat-14205 dsm 2895.</title>
        <authorList>
            <person name="Liu B."/>
            <person name="Wang J."/>
            <person name="Zhu Y."/>
            <person name="Liu G."/>
            <person name="Chen Q."/>
            <person name="Chen Z."/>
            <person name="Lan J."/>
            <person name="Che J."/>
            <person name="Ge C."/>
            <person name="Shi H."/>
            <person name="Pan Z."/>
            <person name="Liu X."/>
        </authorList>
    </citation>
    <scope>NUCLEOTIDE SEQUENCE [LARGE SCALE GENOMIC DNA]</scope>
    <source>
        <strain evidence="3">DSM 25560</strain>
    </source>
</reference>
<dbReference type="Pfam" id="PF00480">
    <property type="entry name" value="ROK"/>
    <property type="match status" value="1"/>
</dbReference>
<accession>A0ABR5K2D8</accession>
<evidence type="ECO:0000313" key="2">
    <source>
        <dbReference type="EMBL" id="KOS69107.1"/>
    </source>
</evidence>
<comment type="caution">
    <text evidence="2">The sequence shown here is derived from an EMBL/GenBank/DDBJ whole genome shotgun (WGS) entry which is preliminary data.</text>
</comment>